<dbReference type="PANTHER" id="PTHR47396">
    <property type="entry name" value="TYPE I RESTRICTION ENZYME ECOKI R PROTEIN"/>
    <property type="match status" value="1"/>
</dbReference>
<dbReference type="GO" id="GO:0004386">
    <property type="term" value="F:helicase activity"/>
    <property type="evidence" value="ECO:0007669"/>
    <property type="project" value="UniProtKB-KW"/>
</dbReference>
<dbReference type="GO" id="GO:0005524">
    <property type="term" value="F:ATP binding"/>
    <property type="evidence" value="ECO:0007669"/>
    <property type="project" value="InterPro"/>
</dbReference>
<organism evidence="2 3">
    <name type="scientific">Lacticaseibacillus paracasei subsp. paracasei Lpp41</name>
    <dbReference type="NCBI Taxonomy" id="1256208"/>
    <lineage>
        <taxon>Bacteria</taxon>
        <taxon>Bacillati</taxon>
        <taxon>Bacillota</taxon>
        <taxon>Bacilli</taxon>
        <taxon>Lactobacillales</taxon>
        <taxon>Lactobacillaceae</taxon>
        <taxon>Lacticaseibacillus</taxon>
    </lineage>
</organism>
<dbReference type="SMART" id="SM00487">
    <property type="entry name" value="DEXDc"/>
    <property type="match status" value="1"/>
</dbReference>
<dbReference type="InterPro" id="IPR006935">
    <property type="entry name" value="Helicase/UvrB_N"/>
</dbReference>
<gene>
    <name evidence="2" type="ORF">Lpp41_16615</name>
</gene>
<protein>
    <submittedName>
        <fullName evidence="2">Superfamily II DNA/RNA helicase</fullName>
    </submittedName>
</protein>
<accession>A0A829H364</accession>
<name>A0A829H364_LACPA</name>
<dbReference type="EMBL" id="ANKE01000801">
    <property type="protein sequence ID" value="EPC69838.1"/>
    <property type="molecule type" value="Genomic_DNA"/>
</dbReference>
<feature type="domain" description="Helicase ATP-binding" evidence="1">
    <location>
        <begin position="302"/>
        <end position="474"/>
    </location>
</feature>
<dbReference type="Pfam" id="PF04851">
    <property type="entry name" value="ResIII"/>
    <property type="match status" value="1"/>
</dbReference>
<dbReference type="Gene3D" id="3.40.50.300">
    <property type="entry name" value="P-loop containing nucleotide triphosphate hydrolases"/>
    <property type="match status" value="2"/>
</dbReference>
<dbReference type="PANTHER" id="PTHR47396:SF1">
    <property type="entry name" value="ATP-DEPENDENT HELICASE IRC3-RELATED"/>
    <property type="match status" value="1"/>
</dbReference>
<dbReference type="GO" id="GO:0016787">
    <property type="term" value="F:hydrolase activity"/>
    <property type="evidence" value="ECO:0007669"/>
    <property type="project" value="InterPro"/>
</dbReference>
<dbReference type="PROSITE" id="PS00092">
    <property type="entry name" value="N6_MTASE"/>
    <property type="match status" value="1"/>
</dbReference>
<dbReference type="InterPro" id="IPR050742">
    <property type="entry name" value="Helicase_Restrict-Modif_Enz"/>
</dbReference>
<keyword evidence="2" id="KW-0547">Nucleotide-binding</keyword>
<dbReference type="GO" id="GO:0032259">
    <property type="term" value="P:methylation"/>
    <property type="evidence" value="ECO:0007669"/>
    <property type="project" value="InterPro"/>
</dbReference>
<dbReference type="Pfam" id="PF07669">
    <property type="entry name" value="Eco57I"/>
    <property type="match status" value="1"/>
</dbReference>
<keyword evidence="2" id="KW-0347">Helicase</keyword>
<dbReference type="GO" id="GO:0006304">
    <property type="term" value="P:DNA modification"/>
    <property type="evidence" value="ECO:0007669"/>
    <property type="project" value="InterPro"/>
</dbReference>
<dbReference type="Proteomes" id="UP000014244">
    <property type="component" value="Unassembled WGS sequence"/>
</dbReference>
<dbReference type="InterPro" id="IPR029063">
    <property type="entry name" value="SAM-dependent_MTases_sf"/>
</dbReference>
<dbReference type="InterPro" id="IPR014001">
    <property type="entry name" value="Helicase_ATP-bd"/>
</dbReference>
<dbReference type="InterPro" id="IPR002052">
    <property type="entry name" value="DNA_methylase_N6_adenine_CS"/>
</dbReference>
<proteinExistence type="predicted"/>
<evidence type="ECO:0000313" key="3">
    <source>
        <dbReference type="Proteomes" id="UP000014244"/>
    </source>
</evidence>
<dbReference type="SUPFAM" id="SSF52540">
    <property type="entry name" value="P-loop containing nucleoside triphosphate hydrolases"/>
    <property type="match status" value="1"/>
</dbReference>
<dbReference type="InterPro" id="IPR011639">
    <property type="entry name" value="MethylTrfase_TaqI-like_dom"/>
</dbReference>
<dbReference type="PROSITE" id="PS51192">
    <property type="entry name" value="HELICASE_ATP_BIND_1"/>
    <property type="match status" value="1"/>
</dbReference>
<comment type="caution">
    <text evidence="2">The sequence shown here is derived from an EMBL/GenBank/DDBJ whole genome shotgun (WGS) entry which is preliminary data.</text>
</comment>
<dbReference type="Gene3D" id="3.40.50.150">
    <property type="entry name" value="Vaccinia Virus protein VP39"/>
    <property type="match status" value="1"/>
</dbReference>
<keyword evidence="2" id="KW-0067">ATP-binding</keyword>
<keyword evidence="2" id="KW-0378">Hydrolase</keyword>
<sequence>MSSNFDFLQGNEDSMGYFRAADFLEQEYAMGNYASELTSARKIAENVVKFVLDQNYMDNNATFAQNLKTVKYHHLLNQQLVDLLYAIKQPGNEASHTLEQYNKQDGVAVLQQVIQLMYWFAKTYCDYEGEIQPFVEPAQRGLYTTSERHMIYSLSGDNSDGNWPRYTGLEKVGETTASQDLEKDWSPNSDYLRSEAHHRISQYMKTSGVPYNLDWVELAHRKVSDTWFDDHDVHRVLLKSGFKRDAAFEKQGAKEWFQVSADQVKQAIAAVKNGRESIDGPVQATGKIELRPEQQDAVDKTAKTFKTKYKMLWNAKMRFGKTLSALKLIKKENYAKVLIMTHRPVVAEGWFDDFEKIGMPESGYKYGSKRDQDLSLEALQREAEKYVYFASIQDLRGSKAFGGTVADKNQLVKDTQWDLVIIDEAHEGTQTDLAQQVIDGVVTPKYTRVLELSGTPFNLLNQYDADEVYTWDYVMEQQAKYSWDSEHPNGERNPYVGLPSVSMYTFEIKNQFKSPEFLDDDKSFNFREFFKVDDETGKFVYADKVNRFLDNISSRDERSNYPFSTLEFRNNLRHTLWLMPSVKSAKAMKTALENHPVFGFYNVVNIVDKDTSDNVVTATDSDLKRVNDAITDHPARTHTVTLTVRKMTTGVTIKPWTGVLFLSNTNSAMQYLQAAFRAQTPYEDEEFGRKTNCYIFDFAPDRALKVMAASRQMSTGVGKLQTSDQRAKLGELLNFLPIIGEEGQGMQAYQVDTLLTQLKKVYAEKAVQSGFDDDSLYNDELLKLTNSDLEMFNDIKAIVGQTKAEKKPDTIDVNHQGLDDEQYEKAIRAEKKPKKERSEEEQADIDRKNALKKQRKSMISVLRGISIRIPMMIYGMDIDIDQNVDINKFVDLVDAQSWSEFMPQGITKNKFRQISKYYDPEVFIEAGRIIRHRVKELDQLDPIERTLQIADVFSMFKNPDKETVLTPWRVVNMQLGKTIGGYSFFDDAYQNSTKDGKQIAEWRTTDLTDQIFSNDAHILEINSKTGLYPLYVATSLYYQEFQKLNEITAGKFSAQDLEDLWADILDQNVFAVAKTPMAKTIAERTLTGYKHYQTHIVYVDDIVETARQSIDAGVKKIKEAFKYMKFDVVIGNPPYQETLPGDNDTYSRPIYHLFMDLSYGLSAKVVLITPARFLFNAGSTPVAWNRKMLHDEHLRVVQYEPISSNIFPHTDIKGGVAITLRDTEQNFGEVGTFTAHDELKTIISKVRSLSSQSFSTCMYAPEAYKFTSEMHGVNPRVEKMLSRGHANDLKSNVLDKLSGIIFFDRKPSDKKKYVQILGLKNKKRSIMWIDSSFISYPENFLKYKVFLPKSNGNGNFGERLSAPIIGEPGLGATQTFMSIGKLDSEDEAKAVVKYIQSKFVRALLGVLKVTQDNPASKWSEVPMQDFSKNSDIDWKQSVSEIDRQLYVKYGLSESETNFIESTVQEMKL</sequence>
<dbReference type="SUPFAM" id="SSF53335">
    <property type="entry name" value="S-adenosyl-L-methionine-dependent methyltransferases"/>
    <property type="match status" value="1"/>
</dbReference>
<dbReference type="GO" id="GO:0005829">
    <property type="term" value="C:cytosol"/>
    <property type="evidence" value="ECO:0007669"/>
    <property type="project" value="TreeGrafter"/>
</dbReference>
<dbReference type="GO" id="GO:0009007">
    <property type="term" value="F:site-specific DNA-methyltransferase (adenine-specific) activity"/>
    <property type="evidence" value="ECO:0007669"/>
    <property type="project" value="UniProtKB-EC"/>
</dbReference>
<reference evidence="2 3" key="1">
    <citation type="journal article" date="2013" name="PLoS ONE">
        <title>Lactobacillus paracasei comparative genomics: towards species pan-genome definition and exploitation of diversity.</title>
        <authorList>
            <person name="Smokvina T."/>
            <person name="Wels M."/>
            <person name="Polka J."/>
            <person name="Chervaux C."/>
            <person name="Brisse S."/>
            <person name="Boekhorst J."/>
            <person name="van Hylckama Vlieg J.E."/>
            <person name="Siezen R.J."/>
        </authorList>
    </citation>
    <scope>NUCLEOTIDE SEQUENCE [LARGE SCALE GENOMIC DNA]</scope>
    <source>
        <strain evidence="2 3">Lpp41</strain>
    </source>
</reference>
<dbReference type="GO" id="GO:0003677">
    <property type="term" value="F:DNA binding"/>
    <property type="evidence" value="ECO:0007669"/>
    <property type="project" value="InterPro"/>
</dbReference>
<evidence type="ECO:0000313" key="2">
    <source>
        <dbReference type="EMBL" id="EPC69838.1"/>
    </source>
</evidence>
<evidence type="ECO:0000259" key="1">
    <source>
        <dbReference type="PROSITE" id="PS51192"/>
    </source>
</evidence>
<dbReference type="InterPro" id="IPR027417">
    <property type="entry name" value="P-loop_NTPase"/>
</dbReference>